<proteinExistence type="predicted"/>
<comment type="caution">
    <text evidence="1">The sequence shown here is derived from an EMBL/GenBank/DDBJ whole genome shotgun (WGS) entry which is preliminary data.</text>
</comment>
<protein>
    <submittedName>
        <fullName evidence="1">Uncharacterized protein</fullName>
    </submittedName>
</protein>
<evidence type="ECO:0000313" key="1">
    <source>
        <dbReference type="EMBL" id="GMA33527.1"/>
    </source>
</evidence>
<accession>A0AA37XHM1</accession>
<gene>
    <name evidence="1" type="ORF">GCM10025875_35190</name>
    <name evidence="2" type="ORF">GCM10025875_36120</name>
</gene>
<dbReference type="AlphaFoldDB" id="A0AA37XHM1"/>
<evidence type="ECO:0000313" key="3">
    <source>
        <dbReference type="Proteomes" id="UP001157161"/>
    </source>
</evidence>
<dbReference type="EMBL" id="BSUM01000002">
    <property type="protein sequence ID" value="GMA33620.1"/>
    <property type="molecule type" value="Genomic_DNA"/>
</dbReference>
<dbReference type="RefSeq" id="WP_284252395.1">
    <property type="nucleotide sequence ID" value="NZ_BSUM01000001.1"/>
</dbReference>
<reference evidence="1" key="1">
    <citation type="journal article" date="2014" name="Int. J. Syst. Evol. Microbiol.">
        <title>Complete genome sequence of Corynebacterium casei LMG S-19264T (=DSM 44701T), isolated from a smear-ripened cheese.</title>
        <authorList>
            <consortium name="US DOE Joint Genome Institute (JGI-PGF)"/>
            <person name="Walter F."/>
            <person name="Albersmeier A."/>
            <person name="Kalinowski J."/>
            <person name="Ruckert C."/>
        </authorList>
    </citation>
    <scope>NUCLEOTIDE SEQUENCE</scope>
    <source>
        <strain evidence="1">NBRC 112290</strain>
    </source>
</reference>
<evidence type="ECO:0000313" key="2">
    <source>
        <dbReference type="EMBL" id="GMA33620.1"/>
    </source>
</evidence>
<dbReference type="Proteomes" id="UP001157161">
    <property type="component" value="Unassembled WGS sequence"/>
</dbReference>
<dbReference type="EMBL" id="BSUM01000001">
    <property type="protein sequence ID" value="GMA33527.1"/>
    <property type="molecule type" value="Genomic_DNA"/>
</dbReference>
<keyword evidence="3" id="KW-1185">Reference proteome</keyword>
<name>A0AA37XHM1_9MICO</name>
<reference evidence="1" key="2">
    <citation type="submission" date="2023-02" db="EMBL/GenBank/DDBJ databases">
        <authorList>
            <person name="Sun Q."/>
            <person name="Mori K."/>
        </authorList>
    </citation>
    <scope>NUCLEOTIDE SEQUENCE</scope>
    <source>
        <strain evidence="1">NBRC 112290</strain>
    </source>
</reference>
<sequence>MSATIPDLTFPSACVDDYTTPFSTYSDTYVVSTTLLDEDCDGMTDRSRLADVLSALTGINVLLASTLVDHAMTVLRDRGVAVRTGTYSRWRTGAQGRREGIGPVLLIDTASAESIIRMTYAGITALEQEAPQ</sequence>
<organism evidence="1 3">
    <name type="scientific">Litorihabitans aurantiacus</name>
    <dbReference type="NCBI Taxonomy" id="1930061"/>
    <lineage>
        <taxon>Bacteria</taxon>
        <taxon>Bacillati</taxon>
        <taxon>Actinomycetota</taxon>
        <taxon>Actinomycetes</taxon>
        <taxon>Micrococcales</taxon>
        <taxon>Beutenbergiaceae</taxon>
        <taxon>Litorihabitans</taxon>
    </lineage>
</organism>